<protein>
    <submittedName>
        <fullName evidence="2">Uncharacterized protein</fullName>
    </submittedName>
</protein>
<evidence type="ECO:0000313" key="3">
    <source>
        <dbReference type="Proteomes" id="UP001629113"/>
    </source>
</evidence>
<evidence type="ECO:0000313" key="2">
    <source>
        <dbReference type="EMBL" id="KAL3417279.1"/>
    </source>
</evidence>
<sequence length="406" mass="46117">MNRMPEPNTSNIRPTIPGSPTLDPSLLANSVIKRDTIDSKECKGEYSSFGPPVFFPLAPQRSTTRVADNMEAVNGFSFLPNAPLPEMGQQEETRSVLSDAEEPRLYKEREFLFEPSYEQRVGDAATHQASIDRVLPPAASAGLSSENPSTGGKTNRVHNTWDAVYVRTAKCDSCNKRNSAVLQRCKKCNMQWCEGCLVDSNDGIHTTNGRVVDWATHSTVKQRSVRGRGSTRVHVSKRPEHKVSQSMSFSNTQRALDNPRSLVPVENSESLENYQDMTDNEAMEEDRLSRQRRDAREAMLRKEAENEERKSQFQRGNDSRSMFIQETKDKAAEAKTGVTLDALIEDMVKRNKEHERAAKQEALEREMQDTWDNNHHILQLRREGKEYEAREIMEAARTQLVFERGL</sequence>
<dbReference type="EMBL" id="JBFCZG010000011">
    <property type="protein sequence ID" value="KAL3417279.1"/>
    <property type="molecule type" value="Genomic_DNA"/>
</dbReference>
<feature type="compositionally biased region" description="Basic residues" evidence="1">
    <location>
        <begin position="223"/>
        <end position="236"/>
    </location>
</feature>
<feature type="compositionally biased region" description="Basic and acidic residues" evidence="1">
    <location>
        <begin position="285"/>
        <end position="311"/>
    </location>
</feature>
<reference evidence="2 3" key="1">
    <citation type="submission" date="2024-06" db="EMBL/GenBank/DDBJ databases">
        <title>Complete genome of Phlyctema vagabunda strain 19-DSS-EL-015.</title>
        <authorList>
            <person name="Fiorenzani C."/>
        </authorList>
    </citation>
    <scope>NUCLEOTIDE SEQUENCE [LARGE SCALE GENOMIC DNA]</scope>
    <source>
        <strain evidence="2 3">19-DSS-EL-015</strain>
    </source>
</reference>
<evidence type="ECO:0000256" key="1">
    <source>
        <dbReference type="SAM" id="MobiDB-lite"/>
    </source>
</evidence>
<organism evidence="2 3">
    <name type="scientific">Phlyctema vagabunda</name>
    <dbReference type="NCBI Taxonomy" id="108571"/>
    <lineage>
        <taxon>Eukaryota</taxon>
        <taxon>Fungi</taxon>
        <taxon>Dikarya</taxon>
        <taxon>Ascomycota</taxon>
        <taxon>Pezizomycotina</taxon>
        <taxon>Leotiomycetes</taxon>
        <taxon>Helotiales</taxon>
        <taxon>Dermateaceae</taxon>
        <taxon>Phlyctema</taxon>
    </lineage>
</organism>
<comment type="caution">
    <text evidence="2">The sequence shown here is derived from an EMBL/GenBank/DDBJ whole genome shotgun (WGS) entry which is preliminary data.</text>
</comment>
<dbReference type="Proteomes" id="UP001629113">
    <property type="component" value="Unassembled WGS sequence"/>
</dbReference>
<keyword evidence="3" id="KW-1185">Reference proteome</keyword>
<feature type="region of interest" description="Disordered" evidence="1">
    <location>
        <begin position="1"/>
        <end position="24"/>
    </location>
</feature>
<proteinExistence type="predicted"/>
<feature type="compositionally biased region" description="Polar residues" evidence="1">
    <location>
        <begin position="244"/>
        <end position="255"/>
    </location>
</feature>
<feature type="compositionally biased region" description="Polar residues" evidence="1">
    <location>
        <begin position="267"/>
        <end position="277"/>
    </location>
</feature>
<feature type="compositionally biased region" description="Polar residues" evidence="1">
    <location>
        <begin position="313"/>
        <end position="322"/>
    </location>
</feature>
<gene>
    <name evidence="2" type="ORF">PVAG01_11279</name>
</gene>
<name>A0ABR4P1V4_9HELO</name>
<accession>A0ABR4P1V4</accession>
<feature type="region of interest" description="Disordered" evidence="1">
    <location>
        <begin position="220"/>
        <end position="322"/>
    </location>
</feature>